<keyword evidence="11" id="KW-0325">Glycoprotein</keyword>
<keyword evidence="20" id="KW-1185">Reference proteome</keyword>
<dbReference type="GO" id="GO:0043066">
    <property type="term" value="P:negative regulation of apoptotic process"/>
    <property type="evidence" value="ECO:0007669"/>
    <property type="project" value="Ensembl"/>
</dbReference>
<dbReference type="PROSITE" id="PS01355">
    <property type="entry name" value="HEMATOPO_REC_S_F1"/>
    <property type="match status" value="1"/>
</dbReference>
<dbReference type="GO" id="GO:0015026">
    <property type="term" value="F:coreceptor activity"/>
    <property type="evidence" value="ECO:0007669"/>
    <property type="project" value="Ensembl"/>
</dbReference>
<evidence type="ECO:0000313" key="20">
    <source>
        <dbReference type="Proteomes" id="UP000028761"/>
    </source>
</evidence>
<dbReference type="Pfam" id="PF25788">
    <property type="entry name" value="Ig_Rha78A_N"/>
    <property type="match status" value="1"/>
</dbReference>
<accession>A0A8I5NPE9</accession>
<evidence type="ECO:0000256" key="8">
    <source>
        <dbReference type="ARBA" id="ARBA00023136"/>
    </source>
</evidence>
<evidence type="ECO:0000256" key="17">
    <source>
        <dbReference type="SAM" id="Phobius"/>
    </source>
</evidence>
<dbReference type="SMR" id="A0A8I5NPE9"/>
<dbReference type="GO" id="GO:0050766">
    <property type="term" value="P:positive regulation of phagocytosis"/>
    <property type="evidence" value="ECO:0007669"/>
    <property type="project" value="Ensembl"/>
</dbReference>
<keyword evidence="7 17" id="KW-1133">Transmembrane helix</keyword>
<dbReference type="Gene3D" id="2.60.40.10">
    <property type="entry name" value="Immunoglobulins"/>
    <property type="match status" value="2"/>
</dbReference>
<dbReference type="GeneID" id="101014683"/>
<dbReference type="InterPro" id="IPR003531">
    <property type="entry name" value="Hempt_rcpt_S_F1_CS"/>
</dbReference>
<evidence type="ECO:0000256" key="5">
    <source>
        <dbReference type="ARBA" id="ARBA00022692"/>
    </source>
</evidence>
<protein>
    <recommendedName>
        <fullName evidence="3">Interleukin-2 receptor subunit beta</fullName>
    </recommendedName>
    <alternativeName>
        <fullName evidence="14">High affinity IL-2 receptor subunit beta</fullName>
    </alternativeName>
    <alternativeName>
        <fullName evidence="13">p70-75</fullName>
    </alternativeName>
</protein>
<dbReference type="Ensembl" id="ENSPANT00000075137.1">
    <property type="protein sequence ID" value="ENSPANP00000060698.1"/>
    <property type="gene ID" value="ENSPANG00000043846.1"/>
</dbReference>
<feature type="region of interest" description="Disordered" evidence="16">
    <location>
        <begin position="487"/>
        <end position="541"/>
    </location>
</feature>
<dbReference type="Pfam" id="PF18707">
    <property type="entry name" value="IL2RB_N1"/>
    <property type="match status" value="1"/>
</dbReference>
<feature type="region of interest" description="Disordered" evidence="16">
    <location>
        <begin position="446"/>
        <end position="467"/>
    </location>
</feature>
<comment type="subunit">
    <text evidence="12">Non-covalent dimer of an alpha and a beta subunit. IL2R exists in 3 different forms: a high affinity dimer, an intermediate affinity monomer (beta subunit), and a low affinity monomer (alpha subunit). The high and intermediate affinity forms also associate with a gamma subunit. Interacts with SHB upon interleukin stimulation.</text>
</comment>
<evidence type="ECO:0000256" key="13">
    <source>
        <dbReference type="ARBA" id="ARBA00031280"/>
    </source>
</evidence>
<evidence type="ECO:0000256" key="12">
    <source>
        <dbReference type="ARBA" id="ARBA00026094"/>
    </source>
</evidence>
<dbReference type="GO" id="GO:0019976">
    <property type="term" value="F:interleukin-2 binding"/>
    <property type="evidence" value="ECO:0007669"/>
    <property type="project" value="Ensembl"/>
</dbReference>
<feature type="domain" description="Fibronectin type-III" evidence="18">
    <location>
        <begin position="191"/>
        <end position="291"/>
    </location>
</feature>
<evidence type="ECO:0000256" key="11">
    <source>
        <dbReference type="ARBA" id="ARBA00023180"/>
    </source>
</evidence>
<evidence type="ECO:0000256" key="1">
    <source>
        <dbReference type="ARBA" id="ARBA00004251"/>
    </source>
</evidence>
<evidence type="ECO:0000256" key="15">
    <source>
        <dbReference type="ARBA" id="ARBA00045664"/>
    </source>
</evidence>
<evidence type="ECO:0000256" key="9">
    <source>
        <dbReference type="ARBA" id="ARBA00023157"/>
    </source>
</evidence>
<dbReference type="GO" id="GO:0009897">
    <property type="term" value="C:external side of plasma membrane"/>
    <property type="evidence" value="ECO:0007669"/>
    <property type="project" value="Ensembl"/>
</dbReference>
<evidence type="ECO:0000256" key="10">
    <source>
        <dbReference type="ARBA" id="ARBA00023170"/>
    </source>
</evidence>
<comment type="function">
    <text evidence="15">Receptor for interleukin-2. This beta subunit is involved in receptor mediated endocytosis and transduces the mitogenic signals of IL2. Probably in association with IL15RA, involved in the stimulation of neutrophil phagocytosis by IL15.</text>
</comment>
<keyword evidence="8 17" id="KW-0472">Membrane</keyword>
<dbReference type="Proteomes" id="UP000028761">
    <property type="component" value="Chromosome 16"/>
</dbReference>
<keyword evidence="10" id="KW-0675">Receptor</keyword>
<dbReference type="PROSITE" id="PS50853">
    <property type="entry name" value="FN3"/>
    <property type="match status" value="1"/>
</dbReference>
<dbReference type="InterPro" id="IPR040951">
    <property type="entry name" value="IL2RB_N1"/>
</dbReference>
<reference evidence="19 20" key="1">
    <citation type="submission" date="2012-03" db="EMBL/GenBank/DDBJ databases">
        <title>Whole Genome Assembly of Papio anubis.</title>
        <authorList>
            <person name="Liu Y.L."/>
            <person name="Abraham K.A."/>
            <person name="Akbar H.A."/>
            <person name="Ali S.A."/>
            <person name="Anosike U.A."/>
            <person name="Aqrawi P.A."/>
            <person name="Arias F.A."/>
            <person name="Attaway T.A."/>
            <person name="Awwad R.A."/>
            <person name="Babu C.B."/>
            <person name="Bandaranaike D.B."/>
            <person name="Battles P.B."/>
            <person name="Bell A.B."/>
            <person name="Beltran B.B."/>
            <person name="Berhane-Mersha D.B."/>
            <person name="Bess C.B."/>
            <person name="Bickham C.B."/>
            <person name="Bolden T.B."/>
            <person name="Carter K.C."/>
            <person name="Chau D.C."/>
            <person name="Chavez A.C."/>
            <person name="Clerc-Blankenburg K.C."/>
            <person name="Coyle M.C."/>
            <person name="Dao M.D."/>
            <person name="Davila M.L.D."/>
            <person name="Davy-Carroll L.D."/>
            <person name="Denson S.D."/>
            <person name="Dinh H.D."/>
            <person name="Fernandez S.F."/>
            <person name="Fernando P.F."/>
            <person name="Forbes L.F."/>
            <person name="Francis C.F."/>
            <person name="Francisco L.F."/>
            <person name="Fu Q.F."/>
            <person name="Garcia-Iii R.G."/>
            <person name="Garrett T.G."/>
            <person name="Gross S.G."/>
            <person name="Gubbala S.G."/>
            <person name="Hirani K.H."/>
            <person name="Hogues M.H."/>
            <person name="Hollins B.H."/>
            <person name="Jackson L.J."/>
            <person name="Javaid M.J."/>
            <person name="Jhangiani S.J."/>
            <person name="Johnson A.J."/>
            <person name="Johnson B.J."/>
            <person name="Jones J.J."/>
            <person name="Joshi V.J."/>
            <person name="Kalu J.K."/>
            <person name="Khan N.K."/>
            <person name="Korchina V.K."/>
            <person name="Kovar C.K."/>
            <person name="Lago L.L."/>
            <person name="Lara F.L."/>
            <person name="Le T.-K.L."/>
            <person name="Lee S.L."/>
            <person name="Legall-Iii F.L."/>
            <person name="Lemon S.L."/>
            <person name="Liu J.L."/>
            <person name="Liu Y.-S.L."/>
            <person name="Liyanage D.L."/>
            <person name="Lopez J.L."/>
            <person name="Lorensuhewa L.L."/>
            <person name="Mata R.M."/>
            <person name="Mathew T.M."/>
            <person name="Mercado C.M."/>
            <person name="Mercado I.M."/>
            <person name="Morales K.M."/>
            <person name="Morgan M.M."/>
            <person name="Munidasa M.M."/>
            <person name="Ngo D.N."/>
            <person name="Nguyen L.N."/>
            <person name="Nguyen T.N."/>
            <person name="Nguyen N.N."/>
            <person name="Obregon M.O."/>
            <person name="Okwuonu G.O."/>
            <person name="Ongeri F.O."/>
            <person name="Onwere C.O."/>
            <person name="Osifeso I.O."/>
            <person name="Parra A.P."/>
            <person name="Patil S.P."/>
            <person name="Perez A.P."/>
            <person name="Perez Y.P."/>
            <person name="Pham C.P."/>
            <person name="Pu L.-L.P."/>
            <person name="Puazo M.P."/>
            <person name="Quiroz J.Q."/>
            <person name="Rouhana J.R."/>
            <person name="Ruiz M.R."/>
            <person name="Ruiz S.-J.R."/>
            <person name="Saada N.S."/>
            <person name="Santibanez J.S."/>
            <person name="Scheel M.S."/>
            <person name="Schneider B.S."/>
            <person name="Simmons D.S."/>
            <person name="Sisson I.S."/>
            <person name="Tang L.-Y.T."/>
            <person name="Thornton R.T."/>
            <person name="Tisius J.T."/>
            <person name="Toledanes G.T."/>
            <person name="Trejos Z.T."/>
            <person name="Usmani K.U."/>
            <person name="Varghese R.V."/>
            <person name="Vattathil S.V."/>
            <person name="Vee V.V."/>
            <person name="Walker D.W."/>
            <person name="Weissenberger G.W."/>
            <person name="White C.W."/>
            <person name="Williams A.W."/>
            <person name="Woodworth J.W."/>
            <person name="Wright R.W."/>
            <person name="Zhu Y.Z."/>
            <person name="Han Y.H."/>
            <person name="Newsham I.N."/>
            <person name="Nazareth L.N."/>
            <person name="Worley K.W."/>
            <person name="Muzny D.M."/>
            <person name="Rogers J.R."/>
            <person name="Gibbs R.G."/>
        </authorList>
    </citation>
    <scope>NUCLEOTIDE SEQUENCE [LARGE SCALE GENOMIC DNA]</scope>
</reference>
<dbReference type="GO" id="GO:0004911">
    <property type="term" value="F:interleukin-2 receptor activity"/>
    <property type="evidence" value="ECO:0007669"/>
    <property type="project" value="Ensembl"/>
</dbReference>
<comment type="similarity">
    <text evidence="2">Belongs to the type I cytokine receptor family. Type 4 subfamily.</text>
</comment>
<evidence type="ECO:0000313" key="19">
    <source>
        <dbReference type="Ensembl" id="ENSPANP00000060698.1"/>
    </source>
</evidence>
<evidence type="ECO:0000256" key="3">
    <source>
        <dbReference type="ARBA" id="ARBA00016239"/>
    </source>
</evidence>
<comment type="subcellular location">
    <subcellularLocation>
        <location evidence="1">Cell membrane</location>
        <topology evidence="1">Single-pass type I membrane protein</topology>
    </subcellularLocation>
</comment>
<dbReference type="RefSeq" id="XP_031512184.1">
    <property type="nucleotide sequence ID" value="XM_031656324.1"/>
</dbReference>
<dbReference type="InterPro" id="IPR013783">
    <property type="entry name" value="Ig-like_fold"/>
</dbReference>
<keyword evidence="9" id="KW-1015">Disulfide bond</keyword>
<dbReference type="CDD" id="cd00063">
    <property type="entry name" value="FN3"/>
    <property type="match status" value="1"/>
</dbReference>
<dbReference type="PANTHER" id="PTHR23037">
    <property type="entry name" value="CYTOKINE RECEPTOR"/>
    <property type="match status" value="1"/>
</dbReference>
<keyword evidence="5 17" id="KW-0812">Transmembrane</keyword>
<dbReference type="SUPFAM" id="SSF49265">
    <property type="entry name" value="Fibronectin type III"/>
    <property type="match status" value="2"/>
</dbReference>
<proteinExistence type="inferred from homology"/>
<dbReference type="SMART" id="SM00060">
    <property type="entry name" value="FN3"/>
    <property type="match status" value="1"/>
</dbReference>
<sequence>MVPLPQGQADMIEREGAQRLWESLVGLCTLWSPNPVPSAIEDPKKEGFLPRLHLVDVMATLALSWRLPLLILLLPLATPSASAAVNGTSQFTCFYNSRANISCVWSQDGALQDTSCQVHAWPDRRRWNQTCELLPVSQASWACNLILGTPDSQKLTAVDIVTLRVMCREGVRWRMMAIQDFKPFENLRLMAPISLQVVHVETHRCNISWEISQASHYFERHLEFEARTLSPGHTWEEAPLMTLKQKQEWICLETLTPDTQYEFQVRVKPLQGEFTTWSPWSQPLAFRTKPAALGKDTIPWLGHLLVGLSGAFGFIILVYLLINCRNTGPWLKKVLKCHTPDPSKFFSQLTSEHGGDVQKWLSSPFPSSSFSPGGLAPEISPLEVLERDKVTQLLLQQDKVPEPSCLSSNRSLTSCFTNQGYFFFHLPDALEIEACQVYFTYDPCAEEEPDEGGADAPTGSSPQPLRSLSAEDDAYCTFPSGDDLLLFSPSLLGGPSPPSTAPGGSGAGEERLPPSLQERVPRDWDPQPLGPPTPGVPDLVDFQPRPELVLREAGEEVPDPGPREPFSFPWARPPGQGEVRALNARLPLNTDAYLSLQELQDQDPTHLV</sequence>
<evidence type="ECO:0000259" key="18">
    <source>
        <dbReference type="PROSITE" id="PS50853"/>
    </source>
</evidence>
<keyword evidence="4" id="KW-1003">Cell membrane</keyword>
<reference evidence="19" key="3">
    <citation type="submission" date="2025-09" db="UniProtKB">
        <authorList>
            <consortium name="Ensembl"/>
        </authorList>
    </citation>
    <scope>IDENTIFICATION</scope>
</reference>
<dbReference type="InterPro" id="IPR003961">
    <property type="entry name" value="FN3_dom"/>
</dbReference>
<dbReference type="FunFam" id="2.60.40.10:FF:001830">
    <property type="entry name" value="Interleukin-2 receptor subunit beta"/>
    <property type="match status" value="1"/>
</dbReference>
<evidence type="ECO:0000256" key="7">
    <source>
        <dbReference type="ARBA" id="ARBA00022989"/>
    </source>
</evidence>
<evidence type="ECO:0000256" key="16">
    <source>
        <dbReference type="SAM" id="MobiDB-lite"/>
    </source>
</evidence>
<dbReference type="GO" id="GO:0016064">
    <property type="term" value="P:immunoglobulin mediated immune response"/>
    <property type="evidence" value="ECO:0007669"/>
    <property type="project" value="TreeGrafter"/>
</dbReference>
<dbReference type="InterPro" id="IPR036116">
    <property type="entry name" value="FN3_sf"/>
</dbReference>
<dbReference type="GeneTree" id="ENSGT00510000049239"/>
<dbReference type="OMA" id="QTSCFTN"/>
<dbReference type="AlphaFoldDB" id="A0A8I5NPE9"/>
<dbReference type="CTD" id="3560"/>
<evidence type="ECO:0000256" key="6">
    <source>
        <dbReference type="ARBA" id="ARBA00022729"/>
    </source>
</evidence>
<evidence type="ECO:0000256" key="14">
    <source>
        <dbReference type="ARBA" id="ARBA00032935"/>
    </source>
</evidence>
<evidence type="ECO:0000256" key="2">
    <source>
        <dbReference type="ARBA" id="ARBA00008280"/>
    </source>
</evidence>
<name>A0A8I5NPE9_PAPAN</name>
<feature type="transmembrane region" description="Helical" evidence="17">
    <location>
        <begin position="300"/>
        <end position="322"/>
    </location>
</feature>
<dbReference type="FunFam" id="2.60.40.10:FF:001769">
    <property type="entry name" value="Interleukin-2 receptor subunit beta"/>
    <property type="match status" value="1"/>
</dbReference>
<dbReference type="PANTHER" id="PTHR23037:SF30">
    <property type="entry name" value="INTERLEUKIN-2 RECEPTOR SUBUNIT BETA"/>
    <property type="match status" value="1"/>
</dbReference>
<dbReference type="GO" id="GO:0042010">
    <property type="term" value="F:interleukin-15 receptor activity"/>
    <property type="evidence" value="ECO:0007669"/>
    <property type="project" value="Ensembl"/>
</dbReference>
<gene>
    <name evidence="19" type="primary">IL2RB</name>
</gene>
<organism evidence="19 20">
    <name type="scientific">Papio anubis</name>
    <name type="common">Olive baboon</name>
    <dbReference type="NCBI Taxonomy" id="9555"/>
    <lineage>
        <taxon>Eukaryota</taxon>
        <taxon>Metazoa</taxon>
        <taxon>Chordata</taxon>
        <taxon>Craniata</taxon>
        <taxon>Vertebrata</taxon>
        <taxon>Euteleostomi</taxon>
        <taxon>Mammalia</taxon>
        <taxon>Eutheria</taxon>
        <taxon>Euarchontoglires</taxon>
        <taxon>Primates</taxon>
        <taxon>Haplorrhini</taxon>
        <taxon>Catarrhini</taxon>
        <taxon>Cercopithecidae</taxon>
        <taxon>Cercopithecinae</taxon>
        <taxon>Papio</taxon>
    </lineage>
</organism>
<reference evidence="19" key="2">
    <citation type="submission" date="2025-08" db="UniProtKB">
        <authorList>
            <consortium name="Ensembl"/>
        </authorList>
    </citation>
    <scope>IDENTIFICATION</scope>
</reference>
<keyword evidence="6" id="KW-0732">Signal</keyword>
<feature type="region of interest" description="Disordered" evidence="16">
    <location>
        <begin position="553"/>
        <end position="574"/>
    </location>
</feature>
<evidence type="ECO:0000256" key="4">
    <source>
        <dbReference type="ARBA" id="ARBA00022475"/>
    </source>
</evidence>